<dbReference type="EMBL" id="CAIIXF020000007">
    <property type="protein sequence ID" value="CAH1790189.1"/>
    <property type="molecule type" value="Genomic_DNA"/>
</dbReference>
<feature type="region of interest" description="Disordered" evidence="1">
    <location>
        <begin position="1"/>
        <end position="41"/>
    </location>
</feature>
<feature type="region of interest" description="Disordered" evidence="1">
    <location>
        <begin position="303"/>
        <end position="342"/>
    </location>
</feature>
<comment type="caution">
    <text evidence="2">The sequence shown here is derived from an EMBL/GenBank/DDBJ whole genome shotgun (WGS) entry which is preliminary data.</text>
</comment>
<sequence>MKDTPQRNSGVNNTPLVKKSFQEHINEKCQKRESAKQSPSDMVTLKYLQDNGLTKVISKSFSSQKMPHIKRNMSEPLSKKSISDPELRTQNLTVKTELGKTDKNLVRSASARVKRCPKIHSEWAVDSKPKLTEFDVSHLKTKGLPGPNRRSQSSSEQVRMPKIASEKAVPMLRPLSYRKHTLAHVNSNLKSYNIRQKDGPIDKLTESLDVHHIAKPSSGRLSPRFQQPIRKPMKAIHVDKNREKMFIMSSGCGVKYWYNYTGFEWRDTPRESEKSETVKKDREILSQIDRILSKQEPIRYYGTSSKVYHRDDQRVQSPRPPTSPRRTFQKNTNPRQDQKEFKDTANIIGKSVQVSLSSDQTENVQGRTRTLNPGMVGLPSFTKSPTSEIDAQPKVYAINNNTNNQGKENTGERHRSVKNETIYSSNTPIKVNRRENTPTDINEAPKSFLDKNSYYVLPNLKPGNSESESDFDGMSDSEMDIHLSSFTPKVPKVIIKNKNSITPEAPKSPKPRRRRPINTSQTLILKQKNMEVPVALPADKMLEHKNSFPIQEDAFPNNQNHTWDKNSRQRKLMKKRKSSKKLMVKQSKNDENNIDGQPNVNQTIIMKRRPKTSKTTRQRPIVSNVADKPYLVQDVQSYMSLNDQSEPQEGLISRDYESKHHVIQESSDNITDTQHNVNQTGIMKKRPKTSKTRSIKSNETVISFQVKEVESYLGKTGQLIQEDYTNDKGHDRDLIDSTAKIYNETKVNDDEETDYEKEMNNEAEKNNETESDEESSTSSKEETTFASANIYDDIRKQMNHGTEERRKSLKIYDETVSASTRRQRSHSLGSTTLSERISSLRDTVYSKSMFDMSDLSKQKLYIIEERPVDYYGDGDHVVKQNDRRDSSLPDIIIEPDRTLPEFIVDDDIDVQHMYHKYAAHPALMKTLNIENDDQTIHGVDIPEAVAYDLDTPHKTCIIETPDQDLPHIMVDSEIEMPLPKYLIYPSLQHRMNIPIGKQNNDEGVHKGNDLSLLPPIINIEACEDMATHISNNDRLKSGYLCLPFIDHSEPNVNALFHYWKNKSS</sequence>
<feature type="compositionally biased region" description="Polar residues" evidence="1">
    <location>
        <begin position="1"/>
        <end position="15"/>
    </location>
</feature>
<accession>A0A8J1TTX6</accession>
<proteinExistence type="predicted"/>
<feature type="compositionally biased region" description="Basic and acidic residues" evidence="1">
    <location>
        <begin position="756"/>
        <end position="768"/>
    </location>
</feature>
<feature type="compositionally biased region" description="Basic and acidic residues" evidence="1">
    <location>
        <begin position="20"/>
        <end position="35"/>
    </location>
</feature>
<evidence type="ECO:0000256" key="1">
    <source>
        <dbReference type="SAM" id="MobiDB-lite"/>
    </source>
</evidence>
<evidence type="ECO:0000313" key="2">
    <source>
        <dbReference type="EMBL" id="CAH1790189.1"/>
    </source>
</evidence>
<organism evidence="2 3">
    <name type="scientific">Owenia fusiformis</name>
    <name type="common">Polychaete worm</name>
    <dbReference type="NCBI Taxonomy" id="6347"/>
    <lineage>
        <taxon>Eukaryota</taxon>
        <taxon>Metazoa</taxon>
        <taxon>Spiralia</taxon>
        <taxon>Lophotrochozoa</taxon>
        <taxon>Annelida</taxon>
        <taxon>Polychaeta</taxon>
        <taxon>Sedentaria</taxon>
        <taxon>Canalipalpata</taxon>
        <taxon>Sabellida</taxon>
        <taxon>Oweniida</taxon>
        <taxon>Oweniidae</taxon>
        <taxon>Owenia</taxon>
    </lineage>
</organism>
<dbReference type="Proteomes" id="UP000749559">
    <property type="component" value="Unassembled WGS sequence"/>
</dbReference>
<name>A0A8J1TTX6_OWEFU</name>
<feature type="compositionally biased region" description="Basic and acidic residues" evidence="1">
    <location>
        <begin position="792"/>
        <end position="807"/>
    </location>
</feature>
<feature type="region of interest" description="Disordered" evidence="1">
    <location>
        <begin position="497"/>
        <end position="518"/>
    </location>
</feature>
<feature type="compositionally biased region" description="Polar residues" evidence="1">
    <location>
        <begin position="356"/>
        <end position="371"/>
    </location>
</feature>
<feature type="region of interest" description="Disordered" evidence="1">
    <location>
        <begin position="743"/>
        <end position="807"/>
    </location>
</feature>
<keyword evidence="3" id="KW-1185">Reference proteome</keyword>
<feature type="region of interest" description="Disordered" evidence="1">
    <location>
        <begin position="138"/>
        <end position="164"/>
    </location>
</feature>
<reference evidence="2" key="1">
    <citation type="submission" date="2022-03" db="EMBL/GenBank/DDBJ databases">
        <authorList>
            <person name="Martin C."/>
        </authorList>
    </citation>
    <scope>NUCLEOTIDE SEQUENCE</scope>
</reference>
<dbReference type="AlphaFoldDB" id="A0A8J1TTX6"/>
<feature type="region of interest" description="Disordered" evidence="1">
    <location>
        <begin position="356"/>
        <end position="378"/>
    </location>
</feature>
<gene>
    <name evidence="2" type="ORF">OFUS_LOCUS15433</name>
</gene>
<protein>
    <submittedName>
        <fullName evidence="2">Uncharacterized protein</fullName>
    </submittedName>
</protein>
<evidence type="ECO:0000313" key="3">
    <source>
        <dbReference type="Proteomes" id="UP000749559"/>
    </source>
</evidence>